<dbReference type="Gene3D" id="3.40.50.720">
    <property type="entry name" value="NAD(P)-binding Rossmann-like Domain"/>
    <property type="match status" value="1"/>
</dbReference>
<dbReference type="InterPro" id="IPR057326">
    <property type="entry name" value="KR_dom"/>
</dbReference>
<gene>
    <name evidence="12" type="ORF">KFL_004050110</name>
</gene>
<evidence type="ECO:0000256" key="4">
    <source>
        <dbReference type="ARBA" id="ARBA00022824"/>
    </source>
</evidence>
<evidence type="ECO:0000259" key="11">
    <source>
        <dbReference type="SMART" id="SM00822"/>
    </source>
</evidence>
<organism evidence="12 13">
    <name type="scientific">Klebsormidium nitens</name>
    <name type="common">Green alga</name>
    <name type="synonym">Ulothrix nitens</name>
    <dbReference type="NCBI Taxonomy" id="105231"/>
    <lineage>
        <taxon>Eukaryota</taxon>
        <taxon>Viridiplantae</taxon>
        <taxon>Streptophyta</taxon>
        <taxon>Klebsormidiophyceae</taxon>
        <taxon>Klebsormidiales</taxon>
        <taxon>Klebsormidiaceae</taxon>
        <taxon>Klebsormidium</taxon>
    </lineage>
</organism>
<dbReference type="OMA" id="PRQWGFF"/>
<dbReference type="InterPro" id="IPR002347">
    <property type="entry name" value="SDR_fam"/>
</dbReference>
<dbReference type="Proteomes" id="UP000054558">
    <property type="component" value="Unassembled WGS sequence"/>
</dbReference>
<evidence type="ECO:0000313" key="12">
    <source>
        <dbReference type="EMBL" id="GAQ88166.1"/>
    </source>
</evidence>
<evidence type="ECO:0000256" key="1">
    <source>
        <dbReference type="ARBA" id="ARBA00004240"/>
    </source>
</evidence>
<protein>
    <recommendedName>
        <fullName evidence="9">3-dehydrosphinganine reductase</fullName>
        <ecNumber evidence="9">1.1.1.102</ecNumber>
    </recommendedName>
</protein>
<accession>A0A1Y1IHF7</accession>
<keyword evidence="6" id="KW-0746">Sphingolipid metabolism</keyword>
<keyword evidence="7" id="KW-0560">Oxidoreductase</keyword>
<feature type="transmembrane region" description="Helical" evidence="10">
    <location>
        <begin position="6"/>
        <end position="28"/>
    </location>
</feature>
<sequence>MEYGLVIGVSLGVCAAIAALFLLLSWLWSPSKLQLSGRHILIGGGSQGIGLELGKLLVAEGGSVSVVARNKDTLAKAKAEIEKHVLADKTASVKVVTISGDLTSWESAQTAVREACAAQGKPITLLICAVGLGTSGTLEDMDMKTIEGLMRTNWLAPVHLVKAALPSLKEGPRPAHIALFSSQAAQMGVYGYAAYSSAKCALKGLAEVLEFELAPYGIRLSLCFPPDTATPGFDVEELTKPELTRIISEGQYQAFAPDAVARTVLCGIKRGEFQIPVGFDGWLLKNLNAASLPQPYLGQLVVESLLAGLLRIVVQFYKGDWHRTIRKWHQQKKKQG</sequence>
<feature type="domain" description="Ketoreductase" evidence="11">
    <location>
        <begin position="38"/>
        <end position="227"/>
    </location>
</feature>
<dbReference type="PANTHER" id="PTHR43550">
    <property type="entry name" value="3-KETODIHYDROSPHINGOSINE REDUCTASE"/>
    <property type="match status" value="1"/>
</dbReference>
<name>A0A1Y1IHF7_KLENI</name>
<dbReference type="InterPro" id="IPR045022">
    <property type="entry name" value="KDSR-like"/>
</dbReference>
<evidence type="ECO:0000313" key="13">
    <source>
        <dbReference type="Proteomes" id="UP000054558"/>
    </source>
</evidence>
<dbReference type="Pfam" id="PF00106">
    <property type="entry name" value="adh_short"/>
    <property type="match status" value="1"/>
</dbReference>
<dbReference type="EMBL" id="DF237354">
    <property type="protein sequence ID" value="GAQ88166.1"/>
    <property type="molecule type" value="Genomic_DNA"/>
</dbReference>
<keyword evidence="10" id="KW-1133">Transmembrane helix</keyword>
<keyword evidence="10" id="KW-0472">Membrane</keyword>
<evidence type="ECO:0000256" key="10">
    <source>
        <dbReference type="SAM" id="Phobius"/>
    </source>
</evidence>
<comment type="subcellular location">
    <subcellularLocation>
        <location evidence="1">Endoplasmic reticulum</location>
    </subcellularLocation>
</comment>
<dbReference type="GO" id="GO:0006666">
    <property type="term" value="P:3-keto-sphinganine metabolic process"/>
    <property type="evidence" value="ECO:0000318"/>
    <property type="project" value="GO_Central"/>
</dbReference>
<comment type="pathway">
    <text evidence="2">Lipid metabolism; sphingolipid metabolism.</text>
</comment>
<keyword evidence="13" id="KW-1185">Reference proteome</keyword>
<evidence type="ECO:0000256" key="6">
    <source>
        <dbReference type="ARBA" id="ARBA00022919"/>
    </source>
</evidence>
<reference evidence="12 13" key="1">
    <citation type="journal article" date="2014" name="Nat. Commun.">
        <title>Klebsormidium flaccidum genome reveals primary factors for plant terrestrial adaptation.</title>
        <authorList>
            <person name="Hori K."/>
            <person name="Maruyama F."/>
            <person name="Fujisawa T."/>
            <person name="Togashi T."/>
            <person name="Yamamoto N."/>
            <person name="Seo M."/>
            <person name="Sato S."/>
            <person name="Yamada T."/>
            <person name="Mori H."/>
            <person name="Tajima N."/>
            <person name="Moriyama T."/>
            <person name="Ikeuchi M."/>
            <person name="Watanabe M."/>
            <person name="Wada H."/>
            <person name="Kobayashi K."/>
            <person name="Saito M."/>
            <person name="Masuda T."/>
            <person name="Sasaki-Sekimoto Y."/>
            <person name="Mashiguchi K."/>
            <person name="Awai K."/>
            <person name="Shimojima M."/>
            <person name="Masuda S."/>
            <person name="Iwai M."/>
            <person name="Nobusawa T."/>
            <person name="Narise T."/>
            <person name="Kondo S."/>
            <person name="Saito H."/>
            <person name="Sato R."/>
            <person name="Murakawa M."/>
            <person name="Ihara Y."/>
            <person name="Oshima-Yamada Y."/>
            <person name="Ohtaka K."/>
            <person name="Satoh M."/>
            <person name="Sonobe K."/>
            <person name="Ishii M."/>
            <person name="Ohtani R."/>
            <person name="Kanamori-Sato M."/>
            <person name="Honoki R."/>
            <person name="Miyazaki D."/>
            <person name="Mochizuki H."/>
            <person name="Umetsu J."/>
            <person name="Higashi K."/>
            <person name="Shibata D."/>
            <person name="Kamiya Y."/>
            <person name="Sato N."/>
            <person name="Nakamura Y."/>
            <person name="Tabata S."/>
            <person name="Ida S."/>
            <person name="Kurokawa K."/>
            <person name="Ohta H."/>
        </authorList>
    </citation>
    <scope>NUCLEOTIDE SEQUENCE [LARGE SCALE GENOMIC DNA]</scope>
    <source>
        <strain evidence="12 13">NIES-2285</strain>
    </source>
</reference>
<keyword evidence="10" id="KW-0812">Transmembrane</keyword>
<evidence type="ECO:0000256" key="8">
    <source>
        <dbReference type="ARBA" id="ARBA00023098"/>
    </source>
</evidence>
<keyword evidence="4" id="KW-0256">Endoplasmic reticulum</keyword>
<dbReference type="GO" id="GO:0030148">
    <property type="term" value="P:sphingolipid biosynthetic process"/>
    <property type="evidence" value="ECO:0000318"/>
    <property type="project" value="GO_Central"/>
</dbReference>
<dbReference type="AlphaFoldDB" id="A0A1Y1IHF7"/>
<dbReference type="OrthoDB" id="37659at2759"/>
<dbReference type="SUPFAM" id="SSF51735">
    <property type="entry name" value="NAD(P)-binding Rossmann-fold domains"/>
    <property type="match status" value="1"/>
</dbReference>
<keyword evidence="5" id="KW-0521">NADP</keyword>
<evidence type="ECO:0000256" key="2">
    <source>
        <dbReference type="ARBA" id="ARBA00004760"/>
    </source>
</evidence>
<keyword evidence="8" id="KW-0443">Lipid metabolism</keyword>
<dbReference type="SMART" id="SM00822">
    <property type="entry name" value="PKS_KR"/>
    <property type="match status" value="1"/>
</dbReference>
<proteinExistence type="predicted"/>
<comment type="pathway">
    <text evidence="3">Sphingolipid metabolism.</text>
</comment>
<dbReference type="InterPro" id="IPR036291">
    <property type="entry name" value="NAD(P)-bd_dom_sf"/>
</dbReference>
<evidence type="ECO:0000256" key="9">
    <source>
        <dbReference type="ARBA" id="ARBA00026112"/>
    </source>
</evidence>
<evidence type="ECO:0000256" key="7">
    <source>
        <dbReference type="ARBA" id="ARBA00023002"/>
    </source>
</evidence>
<dbReference type="PANTHER" id="PTHR43550:SF3">
    <property type="entry name" value="3-KETODIHYDROSPHINGOSINE REDUCTASE"/>
    <property type="match status" value="1"/>
</dbReference>
<dbReference type="STRING" id="105231.A0A1Y1IHF7"/>
<dbReference type="EC" id="1.1.1.102" evidence="9"/>
<dbReference type="GO" id="GO:0005789">
    <property type="term" value="C:endoplasmic reticulum membrane"/>
    <property type="evidence" value="ECO:0000318"/>
    <property type="project" value="GO_Central"/>
</dbReference>
<evidence type="ECO:0000256" key="5">
    <source>
        <dbReference type="ARBA" id="ARBA00022857"/>
    </source>
</evidence>
<evidence type="ECO:0000256" key="3">
    <source>
        <dbReference type="ARBA" id="ARBA00004991"/>
    </source>
</evidence>
<dbReference type="GO" id="GO:0047560">
    <property type="term" value="F:3-dehydrosphinganine reductase activity"/>
    <property type="evidence" value="ECO:0000318"/>
    <property type="project" value="GO_Central"/>
</dbReference>
<dbReference type="CDD" id="cd08939">
    <property type="entry name" value="KDSR-like_SDR_c"/>
    <property type="match status" value="1"/>
</dbReference>